<dbReference type="EMBL" id="LT670844">
    <property type="protein sequence ID" value="SHK48046.1"/>
    <property type="molecule type" value="Genomic_DNA"/>
</dbReference>
<dbReference type="OrthoDB" id="8231952at2"/>
<evidence type="ECO:0000313" key="2">
    <source>
        <dbReference type="EMBL" id="SHK48046.1"/>
    </source>
</evidence>
<sequence>MFKTLAKSGLKGFWPVQPRRIAPVPHEVGLSNATHSNDNLPGLRRPKGRRRIPSPALACHWIDRNGRLECRWQVVHGGDAPIGDFDEHGATGRASGTPPLMSSRGRRLAPAG</sequence>
<protein>
    <submittedName>
        <fullName evidence="2">Uncharacterized protein</fullName>
    </submittedName>
</protein>
<evidence type="ECO:0000256" key="1">
    <source>
        <dbReference type="SAM" id="MobiDB-lite"/>
    </source>
</evidence>
<gene>
    <name evidence="2" type="ORF">SAMN05444159_3361</name>
</gene>
<organism evidence="2 3">
    <name type="scientific">Bradyrhizobium lablabi</name>
    <dbReference type="NCBI Taxonomy" id="722472"/>
    <lineage>
        <taxon>Bacteria</taxon>
        <taxon>Pseudomonadati</taxon>
        <taxon>Pseudomonadota</taxon>
        <taxon>Alphaproteobacteria</taxon>
        <taxon>Hyphomicrobiales</taxon>
        <taxon>Nitrobacteraceae</taxon>
        <taxon>Bradyrhizobium</taxon>
    </lineage>
</organism>
<accession>A0A1M6STQ6</accession>
<name>A0A1M6STQ6_9BRAD</name>
<dbReference type="AlphaFoldDB" id="A0A1M6STQ6"/>
<feature type="region of interest" description="Disordered" evidence="1">
    <location>
        <begin position="29"/>
        <end position="51"/>
    </location>
</feature>
<evidence type="ECO:0000313" key="3">
    <source>
        <dbReference type="Proteomes" id="UP000189935"/>
    </source>
</evidence>
<dbReference type="Proteomes" id="UP000189935">
    <property type="component" value="Chromosome I"/>
</dbReference>
<reference evidence="2 3" key="1">
    <citation type="submission" date="2016-11" db="EMBL/GenBank/DDBJ databases">
        <authorList>
            <person name="Jaros S."/>
            <person name="Januszkiewicz K."/>
            <person name="Wedrychowicz H."/>
        </authorList>
    </citation>
    <scope>NUCLEOTIDE SEQUENCE [LARGE SCALE GENOMIC DNA]</scope>
    <source>
        <strain evidence="2 3">GAS499</strain>
    </source>
</reference>
<feature type="region of interest" description="Disordered" evidence="1">
    <location>
        <begin position="83"/>
        <end position="112"/>
    </location>
</feature>
<proteinExistence type="predicted"/>
<dbReference type="RefSeq" id="WP_079539491.1">
    <property type="nucleotide sequence ID" value="NZ_LT670844.1"/>
</dbReference>